<dbReference type="InterPro" id="IPR053198">
    <property type="entry name" value="Gynoecium_Dev_Regulator"/>
</dbReference>
<feature type="compositionally biased region" description="Pro residues" evidence="1">
    <location>
        <begin position="199"/>
        <end position="208"/>
    </location>
</feature>
<feature type="region of interest" description="Disordered" evidence="1">
    <location>
        <begin position="197"/>
        <end position="250"/>
    </location>
</feature>
<sequence length="572" mass="59636">RAPSPHPSPSPPPTLGSQPRRAAMADSGDSSPHSAADDAHHHHHPDPTTNASPETIASQPAAAPAVSAPPPVPAVPAKVRLMVSYGGRIQPRPHDNQLSYVNGDTKILSIDRPLRYPDFYARLASLAAARGDLCVKYQLPGEDLDALVSVTNDEDLDHLVIEYDRLHLFRAPAAPGSGGGGSSRGGGSTPRLRVFLFPVAPPPRPASPPKQQQQQELQREWYLDLKSASPPPLPQALPPPPQMQSQQMQQPQVVMKQEAAPVQSPPPAAPMAVPQSVVVASKTGPDYLFGFDYGFMPPPAVKVKDPAGEPPKMRENVPVEIPPKNEDRHPNPAADNNNNAMVSPAVSPAEFPRQIPDLDKLQLADNATQQQQQPPPAPAPAPAPQAAPAPAPVVPPAAPVPAPLSRNGSDDSLTRAYPPATATPTAAAEYYVTKFPEKPPVPPPSSAPPAAAFLPVPGRYGSVAPGSGADPGPFFFIPAPPHGYYTSANPGGTSYYAVPHNNGNANGNGTAPAVSSAQGFPQVAYDSNGRAVYYTGLLPQYPSAVNGGGMSASSAVLGTEPSKPVAVKPTVS</sequence>
<feature type="compositionally biased region" description="Basic and acidic residues" evidence="1">
    <location>
        <begin position="302"/>
        <end position="330"/>
    </location>
</feature>
<dbReference type="STRING" id="200361.A0A453Q0R8"/>
<dbReference type="PANTHER" id="PTHR31066">
    <property type="entry name" value="OS05G0427100 PROTEIN-RELATED"/>
    <property type="match status" value="1"/>
</dbReference>
<evidence type="ECO:0000313" key="4">
    <source>
        <dbReference type="Proteomes" id="UP000015105"/>
    </source>
</evidence>
<accession>A0A453Q0R8</accession>
<protein>
    <recommendedName>
        <fullName evidence="2">PB1 domain-containing protein</fullName>
    </recommendedName>
</protein>
<evidence type="ECO:0000313" key="3">
    <source>
        <dbReference type="EnsemblPlants" id="AET6Gv20933800.1"/>
    </source>
</evidence>
<feature type="compositionally biased region" description="Low complexity" evidence="1">
    <location>
        <begin position="25"/>
        <end position="34"/>
    </location>
</feature>
<dbReference type="Pfam" id="PF00564">
    <property type="entry name" value="PB1"/>
    <property type="match status" value="1"/>
</dbReference>
<reference evidence="3" key="4">
    <citation type="submission" date="2019-03" db="UniProtKB">
        <authorList>
            <consortium name="EnsemblPlants"/>
        </authorList>
    </citation>
    <scope>IDENTIFICATION</scope>
</reference>
<dbReference type="Gramene" id="AET6Gv20933800.1">
    <property type="protein sequence ID" value="AET6Gv20933800.1"/>
    <property type="gene ID" value="AET6Gv20933800"/>
</dbReference>
<feature type="domain" description="PB1" evidence="2">
    <location>
        <begin position="93"/>
        <end position="199"/>
    </location>
</feature>
<feature type="compositionally biased region" description="Low complexity" evidence="1">
    <location>
        <begin position="331"/>
        <end position="340"/>
    </location>
</feature>
<organism evidence="3 4">
    <name type="scientific">Aegilops tauschii subsp. strangulata</name>
    <name type="common">Goatgrass</name>
    <dbReference type="NCBI Taxonomy" id="200361"/>
    <lineage>
        <taxon>Eukaryota</taxon>
        <taxon>Viridiplantae</taxon>
        <taxon>Streptophyta</taxon>
        <taxon>Embryophyta</taxon>
        <taxon>Tracheophyta</taxon>
        <taxon>Spermatophyta</taxon>
        <taxon>Magnoliopsida</taxon>
        <taxon>Liliopsida</taxon>
        <taxon>Poales</taxon>
        <taxon>Poaceae</taxon>
        <taxon>BOP clade</taxon>
        <taxon>Pooideae</taxon>
        <taxon>Triticodae</taxon>
        <taxon>Triticeae</taxon>
        <taxon>Triticinae</taxon>
        <taxon>Aegilops</taxon>
    </lineage>
</organism>
<dbReference type="AlphaFoldDB" id="A0A453Q0R8"/>
<dbReference type="CDD" id="cd06410">
    <property type="entry name" value="PB1_UP2"/>
    <property type="match status" value="1"/>
</dbReference>
<reference evidence="4" key="2">
    <citation type="journal article" date="2017" name="Nat. Plants">
        <title>The Aegilops tauschii genome reveals multiple impacts of transposons.</title>
        <authorList>
            <person name="Zhao G."/>
            <person name="Zou C."/>
            <person name="Li K."/>
            <person name="Wang K."/>
            <person name="Li T."/>
            <person name="Gao L."/>
            <person name="Zhang X."/>
            <person name="Wang H."/>
            <person name="Yang Z."/>
            <person name="Liu X."/>
            <person name="Jiang W."/>
            <person name="Mao L."/>
            <person name="Kong X."/>
            <person name="Jiao Y."/>
            <person name="Jia J."/>
        </authorList>
    </citation>
    <scope>NUCLEOTIDE SEQUENCE [LARGE SCALE GENOMIC DNA]</scope>
    <source>
        <strain evidence="4">cv. AL8/78</strain>
    </source>
</reference>
<evidence type="ECO:0000259" key="2">
    <source>
        <dbReference type="SMART" id="SM00666"/>
    </source>
</evidence>
<name>A0A453Q0R8_AEGTS</name>
<feature type="region of interest" description="Disordered" evidence="1">
    <location>
        <begin position="366"/>
        <end position="423"/>
    </location>
</feature>
<keyword evidence="4" id="KW-1185">Reference proteome</keyword>
<reference evidence="4" key="1">
    <citation type="journal article" date="2014" name="Science">
        <title>Ancient hybridizations among the ancestral genomes of bread wheat.</title>
        <authorList>
            <consortium name="International Wheat Genome Sequencing Consortium,"/>
            <person name="Marcussen T."/>
            <person name="Sandve S.R."/>
            <person name="Heier L."/>
            <person name="Spannagl M."/>
            <person name="Pfeifer M."/>
            <person name="Jakobsen K.S."/>
            <person name="Wulff B.B."/>
            <person name="Steuernagel B."/>
            <person name="Mayer K.F."/>
            <person name="Olsen O.A."/>
        </authorList>
    </citation>
    <scope>NUCLEOTIDE SEQUENCE [LARGE SCALE GENOMIC DNA]</scope>
    <source>
        <strain evidence="4">cv. AL8/78</strain>
    </source>
</reference>
<dbReference type="PANTHER" id="PTHR31066:SF85">
    <property type="entry name" value="OS02G0809100 PROTEIN"/>
    <property type="match status" value="1"/>
</dbReference>
<proteinExistence type="predicted"/>
<dbReference type="SUPFAM" id="SSF54277">
    <property type="entry name" value="CAD &amp; PB1 domains"/>
    <property type="match status" value="1"/>
</dbReference>
<feature type="compositionally biased region" description="Pro residues" evidence="1">
    <location>
        <begin position="1"/>
        <end position="14"/>
    </location>
</feature>
<feature type="region of interest" description="Disordered" evidence="1">
    <location>
        <begin position="549"/>
        <end position="572"/>
    </location>
</feature>
<feature type="compositionally biased region" description="Pro residues" evidence="1">
    <location>
        <begin position="373"/>
        <end position="402"/>
    </location>
</feature>
<dbReference type="Gene3D" id="3.10.20.90">
    <property type="entry name" value="Phosphatidylinositol 3-kinase Catalytic Subunit, Chain A, domain 1"/>
    <property type="match status" value="1"/>
</dbReference>
<reference evidence="3" key="5">
    <citation type="journal article" date="2021" name="G3 (Bethesda)">
        <title>Aegilops tauschii genome assembly Aet v5.0 features greater sequence contiguity and improved annotation.</title>
        <authorList>
            <person name="Wang L."/>
            <person name="Zhu T."/>
            <person name="Rodriguez J.C."/>
            <person name="Deal K.R."/>
            <person name="Dubcovsky J."/>
            <person name="McGuire P.E."/>
            <person name="Lux T."/>
            <person name="Spannagl M."/>
            <person name="Mayer K.F.X."/>
            <person name="Baldrich P."/>
            <person name="Meyers B.C."/>
            <person name="Huo N."/>
            <person name="Gu Y.Q."/>
            <person name="Zhou H."/>
            <person name="Devos K.M."/>
            <person name="Bennetzen J.L."/>
            <person name="Unver T."/>
            <person name="Budak H."/>
            <person name="Gulick P.J."/>
            <person name="Galiba G."/>
            <person name="Kalapos B."/>
            <person name="Nelson D.R."/>
            <person name="Li P."/>
            <person name="You F.M."/>
            <person name="Luo M.C."/>
            <person name="Dvorak J."/>
        </authorList>
    </citation>
    <scope>NUCLEOTIDE SEQUENCE [LARGE SCALE GENOMIC DNA]</scope>
    <source>
        <strain evidence="3">cv. AL8/78</strain>
    </source>
</reference>
<feature type="region of interest" description="Disordered" evidence="1">
    <location>
        <begin position="302"/>
        <end position="344"/>
    </location>
</feature>
<reference evidence="3" key="3">
    <citation type="journal article" date="2017" name="Nature">
        <title>Genome sequence of the progenitor of the wheat D genome Aegilops tauschii.</title>
        <authorList>
            <person name="Luo M.C."/>
            <person name="Gu Y.Q."/>
            <person name="Puiu D."/>
            <person name="Wang H."/>
            <person name="Twardziok S.O."/>
            <person name="Deal K.R."/>
            <person name="Huo N."/>
            <person name="Zhu T."/>
            <person name="Wang L."/>
            <person name="Wang Y."/>
            <person name="McGuire P.E."/>
            <person name="Liu S."/>
            <person name="Long H."/>
            <person name="Ramasamy R.K."/>
            <person name="Rodriguez J.C."/>
            <person name="Van S.L."/>
            <person name="Yuan L."/>
            <person name="Wang Z."/>
            <person name="Xia Z."/>
            <person name="Xiao L."/>
            <person name="Anderson O.D."/>
            <person name="Ouyang S."/>
            <person name="Liang Y."/>
            <person name="Zimin A.V."/>
            <person name="Pertea G."/>
            <person name="Qi P."/>
            <person name="Bennetzen J.L."/>
            <person name="Dai X."/>
            <person name="Dawson M.W."/>
            <person name="Muller H.G."/>
            <person name="Kugler K."/>
            <person name="Rivarola-Duarte L."/>
            <person name="Spannagl M."/>
            <person name="Mayer K.F.X."/>
            <person name="Lu F.H."/>
            <person name="Bevan M.W."/>
            <person name="Leroy P."/>
            <person name="Li P."/>
            <person name="You F.M."/>
            <person name="Sun Q."/>
            <person name="Liu Z."/>
            <person name="Lyons E."/>
            <person name="Wicker T."/>
            <person name="Salzberg S.L."/>
            <person name="Devos K.M."/>
            <person name="Dvorak J."/>
        </authorList>
    </citation>
    <scope>NUCLEOTIDE SEQUENCE [LARGE SCALE GENOMIC DNA]</scope>
    <source>
        <strain evidence="3">cv. AL8/78</strain>
    </source>
</reference>
<evidence type="ECO:0000256" key="1">
    <source>
        <dbReference type="SAM" id="MobiDB-lite"/>
    </source>
</evidence>
<feature type="compositionally biased region" description="Polar residues" evidence="1">
    <location>
        <begin position="48"/>
        <end position="58"/>
    </location>
</feature>
<dbReference type="SMART" id="SM00666">
    <property type="entry name" value="PB1"/>
    <property type="match status" value="1"/>
</dbReference>
<dbReference type="Proteomes" id="UP000015105">
    <property type="component" value="Chromosome 6D"/>
</dbReference>
<feature type="compositionally biased region" description="Pro residues" evidence="1">
    <location>
        <begin position="229"/>
        <end position="242"/>
    </location>
</feature>
<feature type="region of interest" description="Disordered" evidence="1">
    <location>
        <begin position="1"/>
        <end position="70"/>
    </location>
</feature>
<dbReference type="InterPro" id="IPR000270">
    <property type="entry name" value="PB1_dom"/>
</dbReference>
<dbReference type="EnsemblPlants" id="AET6Gv20933800.1">
    <property type="protein sequence ID" value="AET6Gv20933800.1"/>
    <property type="gene ID" value="AET6Gv20933800"/>
</dbReference>